<proteinExistence type="inferred from homology"/>
<dbReference type="AlphaFoldDB" id="A0A162K3D5"/>
<evidence type="ECO:0000256" key="4">
    <source>
        <dbReference type="ARBA" id="ARBA00022801"/>
    </source>
</evidence>
<accession>A0A162K3D5</accession>
<dbReference type="GO" id="GO:0016787">
    <property type="term" value="F:hydrolase activity"/>
    <property type="evidence" value="ECO:0007669"/>
    <property type="project" value="UniProtKB-KW"/>
</dbReference>
<dbReference type="InterPro" id="IPR016368">
    <property type="entry name" value="VapD"/>
</dbReference>
<dbReference type="GO" id="GO:0004518">
    <property type="term" value="F:nuclease activity"/>
    <property type="evidence" value="ECO:0007669"/>
    <property type="project" value="UniProtKB-UniRule"/>
</dbReference>
<reference evidence="7 8" key="1">
    <citation type="submission" date="2015-12" db="EMBL/GenBank/DDBJ databases">
        <title>Genome sequence of Tistrella mobilis MCCC 1A02139.</title>
        <authorList>
            <person name="Lu L."/>
            <person name="Lai Q."/>
            <person name="Shao Z."/>
            <person name="Qian P."/>
        </authorList>
    </citation>
    <scope>NUCLEOTIDE SEQUENCE [LARGE SCALE GENOMIC DNA]</scope>
    <source>
        <strain evidence="7 8">MCCC 1A02139</strain>
    </source>
</reference>
<comment type="similarity">
    <text evidence="1 6">Belongs to the VapD ribonuclease family.</text>
</comment>
<protein>
    <recommendedName>
        <fullName evidence="6">Endoribonuclease VapD</fullName>
        <ecNumber evidence="6">3.1.-.-</ecNumber>
    </recommendedName>
</protein>
<dbReference type="EMBL" id="LPZR01000200">
    <property type="protein sequence ID" value="KYO50402.1"/>
    <property type="molecule type" value="Genomic_DNA"/>
</dbReference>
<keyword evidence="4 6" id="KW-0378">Hydrolase</keyword>
<gene>
    <name evidence="7" type="ORF">AUP44_13240</name>
</gene>
<dbReference type="PIRSF" id="PIRSF002882">
    <property type="entry name" value="VapD"/>
    <property type="match status" value="1"/>
</dbReference>
<evidence type="ECO:0000256" key="5">
    <source>
        <dbReference type="ARBA" id="ARBA00023026"/>
    </source>
</evidence>
<evidence type="ECO:0000256" key="3">
    <source>
        <dbReference type="ARBA" id="ARBA00022722"/>
    </source>
</evidence>
<evidence type="ECO:0000256" key="6">
    <source>
        <dbReference type="PIRNR" id="PIRNR002882"/>
    </source>
</evidence>
<evidence type="ECO:0000313" key="8">
    <source>
        <dbReference type="Proteomes" id="UP000075787"/>
    </source>
</evidence>
<dbReference type="Proteomes" id="UP000075787">
    <property type="component" value="Unassembled WGS sequence"/>
</dbReference>
<evidence type="ECO:0000256" key="2">
    <source>
        <dbReference type="ARBA" id="ARBA00011738"/>
    </source>
</evidence>
<name>A0A162K3D5_9PROT</name>
<dbReference type="EC" id="3.1.-.-" evidence="6"/>
<evidence type="ECO:0000313" key="7">
    <source>
        <dbReference type="EMBL" id="KYO50402.1"/>
    </source>
</evidence>
<keyword evidence="5" id="KW-0843">Virulence</keyword>
<comment type="caution">
    <text evidence="7">The sequence shown here is derived from an EMBL/GenBank/DDBJ whole genome shotgun (WGS) entry which is preliminary data.</text>
</comment>
<organism evidence="7 8">
    <name type="scientific">Tistrella mobilis</name>
    <dbReference type="NCBI Taxonomy" id="171437"/>
    <lineage>
        <taxon>Bacteria</taxon>
        <taxon>Pseudomonadati</taxon>
        <taxon>Pseudomonadota</taxon>
        <taxon>Alphaproteobacteria</taxon>
        <taxon>Geminicoccales</taxon>
        <taxon>Geminicoccaceae</taxon>
        <taxon>Tistrella</taxon>
    </lineage>
</organism>
<dbReference type="GO" id="GO:0003723">
    <property type="term" value="F:RNA binding"/>
    <property type="evidence" value="ECO:0007669"/>
    <property type="project" value="InterPro"/>
</dbReference>
<dbReference type="OrthoDB" id="8611858at2"/>
<keyword evidence="3 6" id="KW-0540">Nuclease</keyword>
<evidence type="ECO:0000256" key="1">
    <source>
        <dbReference type="ARBA" id="ARBA00009653"/>
    </source>
</evidence>
<sequence length="100" mass="11341">MHAIAFDLDTEALKTACHNPSWQNAYNDIGKVLTTKGFLRQQGSVYFGNERVDPVTCVLAVMELSRRFSWFSVCVRDIRMLRIEDNNDLMPAVMQAVEGS</sequence>
<dbReference type="Gene3D" id="3.30.70.240">
    <property type="match status" value="1"/>
</dbReference>
<comment type="subunit">
    <text evidence="2 6">Homodimer.</text>
</comment>
<comment type="function">
    <text evidence="6">Cleaves ssRNA, mostly between U:A.</text>
</comment>